<evidence type="ECO:0000313" key="1">
    <source>
        <dbReference type="EMBL" id="MBB2966810.1"/>
    </source>
</evidence>
<dbReference type="AlphaFoldDB" id="A0A7W4UV54"/>
<dbReference type="Proteomes" id="UP000538196">
    <property type="component" value="Unassembled WGS sequence"/>
</dbReference>
<dbReference type="EMBL" id="JACHVP010000001">
    <property type="protein sequence ID" value="MBB2966810.1"/>
    <property type="molecule type" value="Genomic_DNA"/>
</dbReference>
<sequence>MSCIRFNTPAQRQAMREHSPAMLTAEEAAALHPSPEVTESKIRRLRLLATDTNPKIREAVASSYNTPVDLFETLAKDPDEGVRGCVAKNEATPCDILRALADDRSETVRGWVAVNYFVPADVMEKLATDRSRTVRSLVKWKAELAEEAAAESAAPVAV</sequence>
<accession>A0A7W4UV54</accession>
<comment type="caution">
    <text evidence="1">The sequence shown here is derived from an EMBL/GenBank/DDBJ whole genome shotgun (WGS) entry which is preliminary data.</text>
</comment>
<protein>
    <recommendedName>
        <fullName evidence="3">HEAT repeat domain-containing protein</fullName>
    </recommendedName>
</protein>
<dbReference type="InterPro" id="IPR016024">
    <property type="entry name" value="ARM-type_fold"/>
</dbReference>
<dbReference type="SUPFAM" id="SSF48371">
    <property type="entry name" value="ARM repeat"/>
    <property type="match status" value="1"/>
</dbReference>
<evidence type="ECO:0008006" key="3">
    <source>
        <dbReference type="Google" id="ProtNLM"/>
    </source>
</evidence>
<organism evidence="1 2">
    <name type="scientific">Leifsonia aquatica</name>
    <name type="common">Corynebacterium aquaticum</name>
    <dbReference type="NCBI Taxonomy" id="144185"/>
    <lineage>
        <taxon>Bacteria</taxon>
        <taxon>Bacillati</taxon>
        <taxon>Actinomycetota</taxon>
        <taxon>Actinomycetes</taxon>
        <taxon>Micrococcales</taxon>
        <taxon>Microbacteriaceae</taxon>
        <taxon>Leifsonia</taxon>
    </lineage>
</organism>
<dbReference type="InterPro" id="IPR011989">
    <property type="entry name" value="ARM-like"/>
</dbReference>
<dbReference type="RefSeq" id="WP_021765597.1">
    <property type="nucleotide sequence ID" value="NZ_JACHVP010000001.1"/>
</dbReference>
<evidence type="ECO:0000313" key="2">
    <source>
        <dbReference type="Proteomes" id="UP000538196"/>
    </source>
</evidence>
<proteinExistence type="predicted"/>
<name>A0A7W4UV54_LEIAQ</name>
<dbReference type="Gene3D" id="1.25.10.10">
    <property type="entry name" value="Leucine-rich Repeat Variant"/>
    <property type="match status" value="1"/>
</dbReference>
<keyword evidence="2" id="KW-1185">Reference proteome</keyword>
<reference evidence="1 2" key="1">
    <citation type="submission" date="2020-08" db="EMBL/GenBank/DDBJ databases">
        <title>Sequencing the genomes of 1000 actinobacteria strains.</title>
        <authorList>
            <person name="Klenk H.-P."/>
        </authorList>
    </citation>
    <scope>NUCLEOTIDE SEQUENCE [LARGE SCALE GENOMIC DNA]</scope>
    <source>
        <strain evidence="1 2">DSM 20146</strain>
    </source>
</reference>
<gene>
    <name evidence="1" type="ORF">FHX33_001542</name>
</gene>